<dbReference type="InterPro" id="IPR002156">
    <property type="entry name" value="RNaseH_domain"/>
</dbReference>
<protein>
    <recommendedName>
        <fullName evidence="1">RNase H type-1 domain-containing protein</fullName>
    </recommendedName>
</protein>
<dbReference type="EMBL" id="OZ034816">
    <property type="protein sequence ID" value="CAL1378796.1"/>
    <property type="molecule type" value="Genomic_DNA"/>
</dbReference>
<dbReference type="InterPro" id="IPR052929">
    <property type="entry name" value="RNase_H-like_EbsB-rel"/>
</dbReference>
<feature type="domain" description="RNase H type-1" evidence="1">
    <location>
        <begin position="4"/>
        <end position="98"/>
    </location>
</feature>
<evidence type="ECO:0000313" key="3">
    <source>
        <dbReference type="Proteomes" id="UP001497516"/>
    </source>
</evidence>
<dbReference type="SUPFAM" id="SSF53098">
    <property type="entry name" value="Ribonuclease H-like"/>
    <property type="match status" value="1"/>
</dbReference>
<name>A0AAV2DYQ8_9ROSI</name>
<evidence type="ECO:0000259" key="1">
    <source>
        <dbReference type="Pfam" id="PF13456"/>
    </source>
</evidence>
<proteinExistence type="predicted"/>
<dbReference type="InterPro" id="IPR012337">
    <property type="entry name" value="RNaseH-like_sf"/>
</dbReference>
<dbReference type="GO" id="GO:0003676">
    <property type="term" value="F:nucleic acid binding"/>
    <property type="evidence" value="ECO:0007669"/>
    <property type="project" value="InterPro"/>
</dbReference>
<sequence length="101" mass="11130">MNSDAGLLKPSGVGLGCVFKNWDGKFMGALAGKEMGSCRQVEAEARAIVLGLKEANRRGWSPLIVESDCLNLVKLLERDEEHRTELGVWCKEIRKLAEVNS</sequence>
<gene>
    <name evidence="2" type="ORF">LTRI10_LOCUS20350</name>
</gene>
<evidence type="ECO:0000313" key="2">
    <source>
        <dbReference type="EMBL" id="CAL1378796.1"/>
    </source>
</evidence>
<dbReference type="InterPro" id="IPR044730">
    <property type="entry name" value="RNase_H-like_dom_plant"/>
</dbReference>
<dbReference type="CDD" id="cd06222">
    <property type="entry name" value="RNase_H_like"/>
    <property type="match status" value="1"/>
</dbReference>
<keyword evidence="3" id="KW-1185">Reference proteome</keyword>
<dbReference type="Pfam" id="PF13456">
    <property type="entry name" value="RVT_3"/>
    <property type="match status" value="1"/>
</dbReference>
<reference evidence="2 3" key="1">
    <citation type="submission" date="2024-04" db="EMBL/GenBank/DDBJ databases">
        <authorList>
            <person name="Fracassetti M."/>
        </authorList>
    </citation>
    <scope>NUCLEOTIDE SEQUENCE [LARGE SCALE GENOMIC DNA]</scope>
</reference>
<dbReference type="Gene3D" id="3.30.420.10">
    <property type="entry name" value="Ribonuclease H-like superfamily/Ribonuclease H"/>
    <property type="match status" value="1"/>
</dbReference>
<accession>A0AAV2DYQ8</accession>
<organism evidence="2 3">
    <name type="scientific">Linum trigynum</name>
    <dbReference type="NCBI Taxonomy" id="586398"/>
    <lineage>
        <taxon>Eukaryota</taxon>
        <taxon>Viridiplantae</taxon>
        <taxon>Streptophyta</taxon>
        <taxon>Embryophyta</taxon>
        <taxon>Tracheophyta</taxon>
        <taxon>Spermatophyta</taxon>
        <taxon>Magnoliopsida</taxon>
        <taxon>eudicotyledons</taxon>
        <taxon>Gunneridae</taxon>
        <taxon>Pentapetalae</taxon>
        <taxon>rosids</taxon>
        <taxon>fabids</taxon>
        <taxon>Malpighiales</taxon>
        <taxon>Linaceae</taxon>
        <taxon>Linum</taxon>
    </lineage>
</organism>
<dbReference type="PANTHER" id="PTHR47074:SF11">
    <property type="entry name" value="REVERSE TRANSCRIPTASE-LIKE PROTEIN"/>
    <property type="match status" value="1"/>
</dbReference>
<dbReference type="GO" id="GO:0004523">
    <property type="term" value="F:RNA-DNA hybrid ribonuclease activity"/>
    <property type="evidence" value="ECO:0007669"/>
    <property type="project" value="InterPro"/>
</dbReference>
<dbReference type="PANTHER" id="PTHR47074">
    <property type="entry name" value="BNAC02G40300D PROTEIN"/>
    <property type="match status" value="1"/>
</dbReference>
<dbReference type="InterPro" id="IPR036397">
    <property type="entry name" value="RNaseH_sf"/>
</dbReference>
<dbReference type="Proteomes" id="UP001497516">
    <property type="component" value="Chromosome 3"/>
</dbReference>
<dbReference type="AlphaFoldDB" id="A0AAV2DYQ8"/>